<dbReference type="EC" id="3.1.1.-" evidence="3"/>
<feature type="domain" description="Carboxylesterase type B" evidence="4">
    <location>
        <begin position="17"/>
        <end position="474"/>
    </location>
</feature>
<proteinExistence type="inferred from homology"/>
<dbReference type="Gene3D" id="3.40.50.1820">
    <property type="entry name" value="alpha/beta hydrolase"/>
    <property type="match status" value="1"/>
</dbReference>
<dbReference type="EnsemblFungi" id="FOXG_15080T0">
    <property type="protein sequence ID" value="FOXG_15080P0"/>
    <property type="gene ID" value="FOXG_15080"/>
</dbReference>
<dbReference type="VEuPathDB" id="FungiDB:FOXG_14401"/>
<dbReference type="PROSITE" id="PS00122">
    <property type="entry name" value="CARBOXYLESTERASE_B_1"/>
    <property type="match status" value="1"/>
</dbReference>
<name>A0A0D2YDL7_FUSOF</name>
<keyword evidence="2 3" id="KW-0378">Hydrolase</keyword>
<dbReference type="InterPro" id="IPR019826">
    <property type="entry name" value="Carboxylesterase_B_AS"/>
</dbReference>
<comment type="similarity">
    <text evidence="1 3">Belongs to the type-B carboxylesterase/lipase family.</text>
</comment>
<dbReference type="Proteomes" id="UP000002489">
    <property type="component" value="Unassembled WGS sequence"/>
</dbReference>
<dbReference type="InterPro" id="IPR002018">
    <property type="entry name" value="CarbesteraseB"/>
</dbReference>
<evidence type="ECO:0000256" key="2">
    <source>
        <dbReference type="ARBA" id="ARBA00022801"/>
    </source>
</evidence>
<dbReference type="EnsemblFungi" id="FOXG_14401T0">
    <property type="protein sequence ID" value="FOXG_14401P0"/>
    <property type="gene ID" value="FOXG_14401"/>
</dbReference>
<evidence type="ECO:0000313" key="6">
    <source>
        <dbReference type="Proteomes" id="UP000002489"/>
    </source>
</evidence>
<protein>
    <recommendedName>
        <fullName evidence="3">Carboxylic ester hydrolase</fullName>
        <ecNumber evidence="3">3.1.1.-</ecNumber>
    </recommendedName>
</protein>
<dbReference type="ESTHER" id="fuso4-j9ngs6">
    <property type="family name" value="Fungal_carboxylesterase_lipase"/>
</dbReference>
<dbReference type="AlphaFoldDB" id="A0A0D2YDL7"/>
<evidence type="ECO:0000256" key="3">
    <source>
        <dbReference type="RuleBase" id="RU361235"/>
    </source>
</evidence>
<dbReference type="GO" id="GO:0016787">
    <property type="term" value="F:hydrolase activity"/>
    <property type="evidence" value="ECO:0007669"/>
    <property type="project" value="UniProtKB-KW"/>
</dbReference>
<dbReference type="Pfam" id="PF00135">
    <property type="entry name" value="COesterase"/>
    <property type="match status" value="1"/>
</dbReference>
<evidence type="ECO:0000259" key="4">
    <source>
        <dbReference type="Pfam" id="PF00135"/>
    </source>
</evidence>
<dbReference type="InterPro" id="IPR050309">
    <property type="entry name" value="Type-B_Carboxylest/Lipase"/>
</dbReference>
<dbReference type="STRING" id="426428.A0A0D2YDL7"/>
<evidence type="ECO:0000313" key="5">
    <source>
        <dbReference type="EnsemblFungi" id="FOXG_14401P0"/>
    </source>
</evidence>
<organism evidence="5 6">
    <name type="scientific">Fusarium oxysporum (strain Fo5176)</name>
    <name type="common">Fusarium vascular wilt</name>
    <dbReference type="NCBI Taxonomy" id="660025"/>
    <lineage>
        <taxon>Eukaryota</taxon>
        <taxon>Fungi</taxon>
        <taxon>Dikarya</taxon>
        <taxon>Ascomycota</taxon>
        <taxon>Pezizomycotina</taxon>
        <taxon>Sordariomycetes</taxon>
        <taxon>Hypocreomycetidae</taxon>
        <taxon>Hypocreales</taxon>
        <taxon>Nectriaceae</taxon>
        <taxon>Fusarium</taxon>
        <taxon>Fusarium oxysporum species complex</taxon>
    </lineage>
</organism>
<sequence length="583" mass="65238">MPRQAWGVTPLIKWRASPDNLGEWLDPCAATNPGPTCPHPEQPYFEYWEGPLPDEYPDIEPPKTSELECLNLSLTVPRSCVEDPNRKVPVLVFIHGGAFVGGSHAIQLSGREVFDGTDLVRHSIKLGKDIIVVGINYRVGPLGFLASTQLADYNRKFGEDICNYGLHDQRRALEWLSEHLAGFGGDPDNITIQGTSAGASSCHYQSIFPERKFKRAILASGTFFGLGALPLDRHQAIFDRLSGIVAPGVSSDDALQSLLLCNSRELTHSTSWTVCHPLIDGSHVSRSLLSGDSYVDGPPEIMVGFAAFEDELADLFINDPLTMKPKSDAQILESFKSIIMANQVIATPETFPFDKPDVLQSYDISSAVERPSNNLKHWSRLIGNLLFDITSVYTATTFDKHGGDARVWLYRYDATNTYPKSHSYRVAHHGVNDLFLFNVAPEHIPLEDQPSWNATVERTQRVWIDFANGESPWTPWRHESSVETIGAAGPIYTFADNGQSRLYDTMEERTEMYGYWELTEISVIYICTTRTIFKIRKHVHELDSDYNLRSVTSSEFTTYNGAESTRRIGGDVSLSIHTRVVYQ</sequence>
<dbReference type="PANTHER" id="PTHR11559">
    <property type="entry name" value="CARBOXYLESTERASE"/>
    <property type="match status" value="1"/>
</dbReference>
<dbReference type="VEuPathDB" id="FungiDB:FOXG_15080"/>
<reference evidence="5" key="2">
    <citation type="submission" date="2025-05" db="UniProtKB">
        <authorList>
            <consortium name="EnsemblFungi"/>
        </authorList>
    </citation>
    <scope>IDENTIFICATION</scope>
    <source>
        <strain evidence="5">4287 / CBS 123668 / FGSC 9935 / NRRL 34936</strain>
    </source>
</reference>
<dbReference type="InterPro" id="IPR029058">
    <property type="entry name" value="AB_hydrolase_fold"/>
</dbReference>
<evidence type="ECO:0000256" key="1">
    <source>
        <dbReference type="ARBA" id="ARBA00005964"/>
    </source>
</evidence>
<dbReference type="SUPFAM" id="SSF53474">
    <property type="entry name" value="alpha/beta-Hydrolases"/>
    <property type="match status" value="1"/>
</dbReference>
<reference evidence="6" key="1">
    <citation type="journal article" date="2012" name="Mol. Plant Microbe Interact.">
        <title>A highly conserved effector in Fusarium oxysporum is required for full virulence on Arabidopsis.</title>
        <authorList>
            <person name="Thatcher L.F."/>
            <person name="Gardiner D.M."/>
            <person name="Kazan K."/>
            <person name="Manners J."/>
        </authorList>
    </citation>
    <scope>NUCLEOTIDE SEQUENCE [LARGE SCALE GENOMIC DNA]</scope>
    <source>
        <strain evidence="6">Fo5176</strain>
    </source>
</reference>
<accession>A0A0D2YDL7</accession>
<gene>
    <name evidence="5" type="primary">28955562</name>
</gene>